<dbReference type="RefSeq" id="WP_015149404.1">
    <property type="nucleotide sequence ID" value="NC_019693.1"/>
</dbReference>
<dbReference type="InterPro" id="IPR029057">
    <property type="entry name" value="PRTase-like"/>
</dbReference>
<dbReference type="EMBL" id="CP003607">
    <property type="protein sequence ID" value="AFY82771.1"/>
    <property type="molecule type" value="Genomic_DNA"/>
</dbReference>
<keyword evidence="2" id="KW-0808">Transferase</keyword>
<dbReference type="CDD" id="cd06223">
    <property type="entry name" value="PRTases_typeI"/>
    <property type="match status" value="1"/>
</dbReference>
<dbReference type="InterPro" id="IPR000836">
    <property type="entry name" value="PRTase_dom"/>
</dbReference>
<protein>
    <submittedName>
        <fullName evidence="2">Putative amidophosphoribosyltransferase</fullName>
    </submittedName>
</protein>
<dbReference type="PANTHER" id="PTHR47505">
    <property type="entry name" value="DNA UTILIZATION PROTEIN YHGH"/>
    <property type="match status" value="1"/>
</dbReference>
<dbReference type="Proteomes" id="UP000010367">
    <property type="component" value="Chromosome"/>
</dbReference>
<gene>
    <name evidence="2" type="ORF">Oscil6304_3192</name>
</gene>
<sequence>MMGNWPAMVKGWVNLFLKPTCPLCDRPGKPFLCPNCDRQLQRQKFSVKQRLLQETPPVLIWGRYGGVMKRAIAVMKYQNCPELAQPLGYFLAETWLQSPLAKAQGLTVVPIPMYPDKQRKRGFNQAELLAKSFCELTGYPLEPRGLERVRDTEALNQLSPEQRRQTLANSMRVGAGFCRSKPKQGVILLDDIYTTGSTCQEAIRTLSKQGISVYGIAAIATTQPVD</sequence>
<dbReference type="KEGG" id="oac:Oscil6304_3192"/>
<comment type="similarity">
    <text evidence="1">Belongs to the ComF/GntX family.</text>
</comment>
<dbReference type="SUPFAM" id="SSF53271">
    <property type="entry name" value="PRTase-like"/>
    <property type="match status" value="1"/>
</dbReference>
<reference evidence="2 3" key="1">
    <citation type="submission" date="2012-06" db="EMBL/GenBank/DDBJ databases">
        <title>Finished chromosome of genome of Oscillatoria acuminata PCC 6304.</title>
        <authorList>
            <consortium name="US DOE Joint Genome Institute"/>
            <person name="Gugger M."/>
            <person name="Coursin T."/>
            <person name="Rippka R."/>
            <person name="Tandeau De Marsac N."/>
            <person name="Huntemann M."/>
            <person name="Wei C.-L."/>
            <person name="Han J."/>
            <person name="Detter J.C."/>
            <person name="Han C."/>
            <person name="Tapia R."/>
            <person name="Davenport K."/>
            <person name="Daligault H."/>
            <person name="Erkkila T."/>
            <person name="Gu W."/>
            <person name="Munk A.C.C."/>
            <person name="Teshima H."/>
            <person name="Xu Y."/>
            <person name="Chain P."/>
            <person name="Chen A."/>
            <person name="Krypides N."/>
            <person name="Mavromatis K."/>
            <person name="Markowitz V."/>
            <person name="Szeto E."/>
            <person name="Ivanova N."/>
            <person name="Mikhailova N."/>
            <person name="Ovchinnikova G."/>
            <person name="Pagani I."/>
            <person name="Pati A."/>
            <person name="Goodwin L."/>
            <person name="Peters L."/>
            <person name="Pitluck S."/>
            <person name="Woyke T."/>
            <person name="Kerfeld C."/>
        </authorList>
    </citation>
    <scope>NUCLEOTIDE SEQUENCE [LARGE SCALE GENOMIC DNA]</scope>
    <source>
        <strain evidence="2 3">PCC 6304</strain>
    </source>
</reference>
<dbReference type="PATRIC" id="fig|56110.3.peg.3807"/>
<evidence type="ECO:0000313" key="2">
    <source>
        <dbReference type="EMBL" id="AFY82771.1"/>
    </source>
</evidence>
<dbReference type="STRING" id="56110.Oscil6304_3192"/>
<dbReference type="AlphaFoldDB" id="K9TKX2"/>
<dbReference type="InterPro" id="IPR051910">
    <property type="entry name" value="ComF/GntX_DNA_util-trans"/>
</dbReference>
<dbReference type="Gene3D" id="3.40.50.2020">
    <property type="match status" value="1"/>
</dbReference>
<name>K9TKX2_9CYAN</name>
<evidence type="ECO:0000313" key="3">
    <source>
        <dbReference type="Proteomes" id="UP000010367"/>
    </source>
</evidence>
<dbReference type="eggNOG" id="COG1040">
    <property type="taxonomic scope" value="Bacteria"/>
</dbReference>
<keyword evidence="2" id="KW-0328">Glycosyltransferase</keyword>
<dbReference type="PANTHER" id="PTHR47505:SF1">
    <property type="entry name" value="DNA UTILIZATION PROTEIN YHGH"/>
    <property type="match status" value="1"/>
</dbReference>
<dbReference type="InParanoid" id="K9TKX2"/>
<dbReference type="HOGENOM" id="CLU_054549_1_0_3"/>
<keyword evidence="3" id="KW-1185">Reference proteome</keyword>
<accession>K9TKX2</accession>
<organism evidence="2 3">
    <name type="scientific">Oscillatoria acuminata PCC 6304</name>
    <dbReference type="NCBI Taxonomy" id="56110"/>
    <lineage>
        <taxon>Bacteria</taxon>
        <taxon>Bacillati</taxon>
        <taxon>Cyanobacteriota</taxon>
        <taxon>Cyanophyceae</taxon>
        <taxon>Oscillatoriophycideae</taxon>
        <taxon>Oscillatoriales</taxon>
        <taxon>Oscillatoriaceae</taxon>
        <taxon>Oscillatoria</taxon>
    </lineage>
</organism>
<dbReference type="FunCoup" id="K9TKX2">
    <property type="interactions" value="161"/>
</dbReference>
<dbReference type="GO" id="GO:0016757">
    <property type="term" value="F:glycosyltransferase activity"/>
    <property type="evidence" value="ECO:0007669"/>
    <property type="project" value="UniProtKB-KW"/>
</dbReference>
<evidence type="ECO:0000256" key="1">
    <source>
        <dbReference type="ARBA" id="ARBA00008007"/>
    </source>
</evidence>
<proteinExistence type="inferred from homology"/>